<keyword evidence="3 11" id="KW-0812">Transmembrane</keyword>
<feature type="compositionally biased region" description="Basic and acidic residues" evidence="10">
    <location>
        <begin position="12"/>
        <end position="25"/>
    </location>
</feature>
<protein>
    <submittedName>
        <fullName evidence="13">Vitamin K epoxide reductase family protein</fullName>
    </submittedName>
</protein>
<evidence type="ECO:0000256" key="3">
    <source>
        <dbReference type="ARBA" id="ARBA00022692"/>
    </source>
</evidence>
<dbReference type="GO" id="GO:0016491">
    <property type="term" value="F:oxidoreductase activity"/>
    <property type="evidence" value="ECO:0007669"/>
    <property type="project" value="UniProtKB-KW"/>
</dbReference>
<feature type="transmembrane region" description="Helical" evidence="11">
    <location>
        <begin position="202"/>
        <end position="227"/>
    </location>
</feature>
<dbReference type="Proteomes" id="UP000295511">
    <property type="component" value="Unassembled WGS sequence"/>
</dbReference>
<evidence type="ECO:0000256" key="11">
    <source>
        <dbReference type="SAM" id="Phobius"/>
    </source>
</evidence>
<feature type="transmembrane region" description="Helical" evidence="11">
    <location>
        <begin position="105"/>
        <end position="124"/>
    </location>
</feature>
<dbReference type="Gene3D" id="1.20.1440.130">
    <property type="entry name" value="VKOR domain"/>
    <property type="match status" value="1"/>
</dbReference>
<evidence type="ECO:0000313" key="14">
    <source>
        <dbReference type="Proteomes" id="UP000295511"/>
    </source>
</evidence>
<dbReference type="AlphaFoldDB" id="A0A4R5KW44"/>
<feature type="transmembrane region" description="Helical" evidence="11">
    <location>
        <begin position="45"/>
        <end position="65"/>
    </location>
</feature>
<organism evidence="13 14">
    <name type="scientific">Arthrobacter terricola</name>
    <dbReference type="NCBI Taxonomy" id="2547396"/>
    <lineage>
        <taxon>Bacteria</taxon>
        <taxon>Bacillati</taxon>
        <taxon>Actinomycetota</taxon>
        <taxon>Actinomycetes</taxon>
        <taxon>Micrococcales</taxon>
        <taxon>Micrococcaceae</taxon>
        <taxon>Arthrobacter</taxon>
    </lineage>
</organism>
<comment type="subcellular location">
    <subcellularLocation>
        <location evidence="1">Membrane</location>
        <topology evidence="1">Multi-pass membrane protein</topology>
    </subcellularLocation>
</comment>
<comment type="similarity">
    <text evidence="2">Belongs to the VKOR family.</text>
</comment>
<evidence type="ECO:0000256" key="6">
    <source>
        <dbReference type="ARBA" id="ARBA00023002"/>
    </source>
</evidence>
<name>A0A4R5KW44_9MICC</name>
<evidence type="ECO:0000256" key="10">
    <source>
        <dbReference type="SAM" id="MobiDB-lite"/>
    </source>
</evidence>
<keyword evidence="6" id="KW-0560">Oxidoreductase</keyword>
<evidence type="ECO:0000259" key="12">
    <source>
        <dbReference type="SMART" id="SM00756"/>
    </source>
</evidence>
<reference evidence="13 14" key="1">
    <citation type="submission" date="2019-03" db="EMBL/GenBank/DDBJ databases">
        <title>Whole genome sequence of Arthrobacter sp JH1-1.</title>
        <authorList>
            <person name="Trinh H.N."/>
        </authorList>
    </citation>
    <scope>NUCLEOTIDE SEQUENCE [LARGE SCALE GENOMIC DNA]</scope>
    <source>
        <strain evidence="13 14">JH1-1</strain>
    </source>
</reference>
<dbReference type="OrthoDB" id="9783799at2"/>
<evidence type="ECO:0000256" key="5">
    <source>
        <dbReference type="ARBA" id="ARBA00022989"/>
    </source>
</evidence>
<evidence type="ECO:0000256" key="1">
    <source>
        <dbReference type="ARBA" id="ARBA00004141"/>
    </source>
</evidence>
<evidence type="ECO:0000256" key="8">
    <source>
        <dbReference type="ARBA" id="ARBA00023157"/>
    </source>
</evidence>
<dbReference type="SMART" id="SM00756">
    <property type="entry name" value="VKc"/>
    <property type="match status" value="1"/>
</dbReference>
<evidence type="ECO:0000256" key="2">
    <source>
        <dbReference type="ARBA" id="ARBA00006214"/>
    </source>
</evidence>
<dbReference type="GO" id="GO:0016020">
    <property type="term" value="C:membrane"/>
    <property type="evidence" value="ECO:0007669"/>
    <property type="project" value="UniProtKB-SubCell"/>
</dbReference>
<feature type="region of interest" description="Disordered" evidence="10">
    <location>
        <begin position="1"/>
        <end position="30"/>
    </location>
</feature>
<keyword evidence="7 11" id="KW-0472">Membrane</keyword>
<evidence type="ECO:0000313" key="13">
    <source>
        <dbReference type="EMBL" id="TDG00007.1"/>
    </source>
</evidence>
<accession>A0A4R5KW44</accession>
<evidence type="ECO:0000256" key="9">
    <source>
        <dbReference type="ARBA" id="ARBA00023284"/>
    </source>
</evidence>
<dbReference type="InterPro" id="IPR041714">
    <property type="entry name" value="VKOR_Actinobacteria"/>
</dbReference>
<feature type="domain" description="Vitamin K epoxide reductase" evidence="12">
    <location>
        <begin position="42"/>
        <end position="183"/>
    </location>
</feature>
<dbReference type="InterPro" id="IPR012932">
    <property type="entry name" value="VKOR"/>
</dbReference>
<evidence type="ECO:0000256" key="7">
    <source>
        <dbReference type="ARBA" id="ARBA00023136"/>
    </source>
</evidence>
<keyword evidence="8" id="KW-1015">Disulfide bond</keyword>
<keyword evidence="14" id="KW-1185">Reference proteome</keyword>
<gene>
    <name evidence="13" type="ORF">E1809_04895</name>
</gene>
<dbReference type="Pfam" id="PF07884">
    <property type="entry name" value="VKOR"/>
    <property type="match status" value="1"/>
</dbReference>
<dbReference type="InterPro" id="IPR038354">
    <property type="entry name" value="VKOR_sf"/>
</dbReference>
<evidence type="ECO:0000256" key="4">
    <source>
        <dbReference type="ARBA" id="ARBA00022719"/>
    </source>
</evidence>
<proteinExistence type="inferred from homology"/>
<dbReference type="EMBL" id="SMRU01000004">
    <property type="protein sequence ID" value="TDG00007.1"/>
    <property type="molecule type" value="Genomic_DNA"/>
</dbReference>
<feature type="transmembrane region" description="Helical" evidence="11">
    <location>
        <begin position="131"/>
        <end position="151"/>
    </location>
</feature>
<dbReference type="RefSeq" id="WP_133203098.1">
    <property type="nucleotide sequence ID" value="NZ_SMRU01000004.1"/>
</dbReference>
<dbReference type="GO" id="GO:0048038">
    <property type="term" value="F:quinone binding"/>
    <property type="evidence" value="ECO:0007669"/>
    <property type="project" value="UniProtKB-KW"/>
</dbReference>
<keyword evidence="5 11" id="KW-1133">Transmembrane helix</keyword>
<keyword evidence="4" id="KW-0874">Quinone</keyword>
<sequence>MPSPASPNLANDDARSLKEDKDGKNKSGKNAAAAALPRMVRDVPFAWLLLATGTVAWLASGSLVLEKLQVLINPKAGTFCDVNPWISCGDVMKTPQSSVFGFPNMFIGIVAFAVIITTAMAMFAGAKFARWYWVGLQIGVTLGFIFIVWLWSQALYAIHILCPLCMVVWACMIPLFVFVTIRNVVHGVIPAPARLAKILGESGWIISALLYVAVIATIFFAFINLFIGTSGY</sequence>
<keyword evidence="9" id="KW-0676">Redox-active center</keyword>
<dbReference type="CDD" id="cd12922">
    <property type="entry name" value="VKOR_5"/>
    <property type="match status" value="1"/>
</dbReference>
<comment type="caution">
    <text evidence="13">The sequence shown here is derived from an EMBL/GenBank/DDBJ whole genome shotgun (WGS) entry which is preliminary data.</text>
</comment>
<feature type="transmembrane region" description="Helical" evidence="11">
    <location>
        <begin position="157"/>
        <end position="181"/>
    </location>
</feature>